<evidence type="ECO:0000313" key="1">
    <source>
        <dbReference type="EMBL" id="CAA9462523.1"/>
    </source>
</evidence>
<name>A0A6J4RAX6_9ACTN</name>
<organism evidence="1">
    <name type="scientific">uncultured Rubrobacteraceae bacterium</name>
    <dbReference type="NCBI Taxonomy" id="349277"/>
    <lineage>
        <taxon>Bacteria</taxon>
        <taxon>Bacillati</taxon>
        <taxon>Actinomycetota</taxon>
        <taxon>Rubrobacteria</taxon>
        <taxon>Rubrobacterales</taxon>
        <taxon>Rubrobacteraceae</taxon>
        <taxon>environmental samples</taxon>
    </lineage>
</organism>
<reference evidence="1" key="1">
    <citation type="submission" date="2020-02" db="EMBL/GenBank/DDBJ databases">
        <authorList>
            <person name="Meier V. D."/>
        </authorList>
    </citation>
    <scope>NUCLEOTIDE SEQUENCE</scope>
    <source>
        <strain evidence="1">AVDCRST_MAG58</strain>
    </source>
</reference>
<dbReference type="AlphaFoldDB" id="A0A6J4RAX6"/>
<sequence length="40" mass="4335">MATGEDGPNAAREFSDRLAASGRTFSGSTEVVRTDRNFRT</sequence>
<protein>
    <submittedName>
        <fullName evidence="1">Uncharacterized protein</fullName>
    </submittedName>
</protein>
<accession>A0A6J4RAX6</accession>
<proteinExistence type="predicted"/>
<gene>
    <name evidence="1" type="ORF">AVDCRST_MAG58-2749</name>
</gene>
<dbReference type="EMBL" id="CADCVF010000058">
    <property type="protein sequence ID" value="CAA9462523.1"/>
    <property type="molecule type" value="Genomic_DNA"/>
</dbReference>